<evidence type="ECO:0000256" key="1">
    <source>
        <dbReference type="SAM" id="MobiDB-lite"/>
    </source>
</evidence>
<feature type="compositionally biased region" description="Low complexity" evidence="1">
    <location>
        <begin position="170"/>
        <end position="179"/>
    </location>
</feature>
<dbReference type="Gene3D" id="3.80.10.10">
    <property type="entry name" value="Ribonuclease Inhibitor"/>
    <property type="match status" value="1"/>
</dbReference>
<dbReference type="InterPro" id="IPR036047">
    <property type="entry name" value="F-box-like_dom_sf"/>
</dbReference>
<dbReference type="Proteomes" id="UP001075354">
    <property type="component" value="Chromosome 10"/>
</dbReference>
<evidence type="ECO:0000313" key="3">
    <source>
        <dbReference type="EMBL" id="KAJ1523729.1"/>
    </source>
</evidence>
<evidence type="ECO:0000313" key="4">
    <source>
        <dbReference type="Proteomes" id="UP001075354"/>
    </source>
</evidence>
<organism evidence="3 4">
    <name type="scientific">Megalurothrips usitatus</name>
    <name type="common">bean blossom thrips</name>
    <dbReference type="NCBI Taxonomy" id="439358"/>
    <lineage>
        <taxon>Eukaryota</taxon>
        <taxon>Metazoa</taxon>
        <taxon>Ecdysozoa</taxon>
        <taxon>Arthropoda</taxon>
        <taxon>Hexapoda</taxon>
        <taxon>Insecta</taxon>
        <taxon>Pterygota</taxon>
        <taxon>Neoptera</taxon>
        <taxon>Paraneoptera</taxon>
        <taxon>Thysanoptera</taxon>
        <taxon>Terebrantia</taxon>
        <taxon>Thripoidea</taxon>
        <taxon>Thripidae</taxon>
        <taxon>Megalurothrips</taxon>
    </lineage>
</organism>
<dbReference type="SUPFAM" id="SSF81383">
    <property type="entry name" value="F-box domain"/>
    <property type="match status" value="1"/>
</dbReference>
<feature type="domain" description="F-box" evidence="2">
    <location>
        <begin position="3"/>
        <end position="26"/>
    </location>
</feature>
<reference evidence="3" key="1">
    <citation type="submission" date="2022-12" db="EMBL/GenBank/DDBJ databases">
        <title>Chromosome-level genome assembly of the bean flower thrips Megalurothrips usitatus.</title>
        <authorList>
            <person name="Ma L."/>
            <person name="Liu Q."/>
            <person name="Li H."/>
            <person name="Cai W."/>
        </authorList>
    </citation>
    <scope>NUCLEOTIDE SEQUENCE</scope>
    <source>
        <strain evidence="3">Cailab_2022a</strain>
    </source>
</reference>
<dbReference type="InterPro" id="IPR001810">
    <property type="entry name" value="F-box_dom"/>
</dbReference>
<accession>A0AAV7XCH3</accession>
<sequence length="179" mass="19531">MTACSLVCRRWRALSRSPALWRQQALRYTPDDALARQHFCRVLRLAPCLGRLDLGPAGRGSRAMPQYVVKAALETACVLRKLRVVAKGMDADFVMQLLRRHGPNLEELDLTTSVEVDARDALAAVDGMGLVGLRLAGRFDEEYNFGPRKIGAPRRALEVGDPGRAGGADPGADAALTRH</sequence>
<proteinExistence type="predicted"/>
<dbReference type="Pfam" id="PF12937">
    <property type="entry name" value="F-box-like"/>
    <property type="match status" value="1"/>
</dbReference>
<comment type="caution">
    <text evidence="3">The sequence shown here is derived from an EMBL/GenBank/DDBJ whole genome shotgun (WGS) entry which is preliminary data.</text>
</comment>
<feature type="region of interest" description="Disordered" evidence="1">
    <location>
        <begin position="158"/>
        <end position="179"/>
    </location>
</feature>
<protein>
    <recommendedName>
        <fullName evidence="2">F-box domain-containing protein</fullName>
    </recommendedName>
</protein>
<gene>
    <name evidence="3" type="ORF">ONE63_001562</name>
</gene>
<keyword evidence="4" id="KW-1185">Reference proteome</keyword>
<name>A0AAV7XCH3_9NEOP</name>
<dbReference type="InterPro" id="IPR032675">
    <property type="entry name" value="LRR_dom_sf"/>
</dbReference>
<dbReference type="AlphaFoldDB" id="A0AAV7XCH3"/>
<dbReference type="EMBL" id="JAPTSV010000010">
    <property type="protein sequence ID" value="KAJ1523729.1"/>
    <property type="molecule type" value="Genomic_DNA"/>
</dbReference>
<evidence type="ECO:0000259" key="2">
    <source>
        <dbReference type="Pfam" id="PF12937"/>
    </source>
</evidence>